<feature type="compositionally biased region" description="Basic and acidic residues" evidence="1">
    <location>
        <begin position="151"/>
        <end position="161"/>
    </location>
</feature>
<feature type="domain" description="Thioredoxin" evidence="4">
    <location>
        <begin position="136"/>
        <end position="256"/>
    </location>
</feature>
<dbReference type="Pfam" id="PF00085">
    <property type="entry name" value="Thioredoxin"/>
    <property type="match status" value="1"/>
</dbReference>
<feature type="signal peptide" evidence="3">
    <location>
        <begin position="1"/>
        <end position="19"/>
    </location>
</feature>
<dbReference type="Gene3D" id="3.40.30.10">
    <property type="entry name" value="Glutaredoxin"/>
    <property type="match status" value="1"/>
</dbReference>
<dbReference type="PROSITE" id="PS51352">
    <property type="entry name" value="THIOREDOXIN_2"/>
    <property type="match status" value="1"/>
</dbReference>
<evidence type="ECO:0000256" key="2">
    <source>
        <dbReference type="SAM" id="Phobius"/>
    </source>
</evidence>
<dbReference type="AlphaFoldDB" id="A0A914XA29"/>
<keyword evidence="5" id="KW-1185">Reference proteome</keyword>
<dbReference type="Proteomes" id="UP000887566">
    <property type="component" value="Unplaced"/>
</dbReference>
<reference evidence="6" key="1">
    <citation type="submission" date="2022-11" db="UniProtKB">
        <authorList>
            <consortium name="WormBaseParasite"/>
        </authorList>
    </citation>
    <scope>IDENTIFICATION</scope>
</reference>
<keyword evidence="3" id="KW-0732">Signal</keyword>
<dbReference type="SUPFAM" id="SSF52833">
    <property type="entry name" value="Thioredoxin-like"/>
    <property type="match status" value="1"/>
</dbReference>
<accession>A0A914XA29</accession>
<evidence type="ECO:0000313" key="6">
    <source>
        <dbReference type="WBParaSite" id="PSAMB.scaffold71size86828.g1623.t1"/>
    </source>
</evidence>
<dbReference type="InterPro" id="IPR013766">
    <property type="entry name" value="Thioredoxin_domain"/>
</dbReference>
<feature type="transmembrane region" description="Helical" evidence="2">
    <location>
        <begin position="284"/>
        <end position="302"/>
    </location>
</feature>
<keyword evidence="2" id="KW-0472">Membrane</keyword>
<dbReference type="WBParaSite" id="PSAMB.scaffold71size86828.g1623.t1">
    <property type="protein sequence ID" value="PSAMB.scaffold71size86828.g1623.t1"/>
    <property type="gene ID" value="PSAMB.scaffold71size86828.g1623"/>
</dbReference>
<evidence type="ECO:0000256" key="1">
    <source>
        <dbReference type="SAM" id="MobiDB-lite"/>
    </source>
</evidence>
<dbReference type="PANTHER" id="PTHR14684:SF2">
    <property type="entry name" value="THIOREDOXIN DOMAIN-CONTAINING PROTEIN 15"/>
    <property type="match status" value="1"/>
</dbReference>
<evidence type="ECO:0000313" key="5">
    <source>
        <dbReference type="Proteomes" id="UP000887566"/>
    </source>
</evidence>
<sequence length="435" mass="48236">MDVIFVLFAVCAALITCNADEASVIAPTDASPVDTPPADALPASPLLGEEQPVGLPEQPVSPESHQCLAVTSSDLFLSLVNLQCPPAFDPLCVLSWPFDVKPASNKFHCGRGPASDLNATDWLPMVHLINASAFVSLAQRERPQQTGSTEQEEKEKDKEKKDKEKDLPWCMIVSFYAPYCPFSARLAPYYNALPRAFPRLYVIAVDATDYSKLNSRYGITGTPTVILWHNGKAVARFDDSDYSLKGLSNFLQQWTDLEPARGVDIVDEDLLGPLPSQPIVGRDYYLLLSWLFILFCVGYYAMRSAPAARLLEAIRTNFREANEYGFSISAAPTARPEGVDRRRLGASAIFALIDRSTGGASALPISMERHSFSSPPRSTRRGDPKSPGNMLANLYWFPIFRYLEGNVNSAVPRKFTWPLPWSRCFVRKSTKVNMQ</sequence>
<evidence type="ECO:0000259" key="4">
    <source>
        <dbReference type="PROSITE" id="PS51352"/>
    </source>
</evidence>
<dbReference type="InterPro" id="IPR042418">
    <property type="entry name" value="TXNDC15"/>
</dbReference>
<name>A0A914XA29_9BILA</name>
<feature type="compositionally biased region" description="Low complexity" evidence="1">
    <location>
        <begin position="36"/>
        <end position="47"/>
    </location>
</feature>
<dbReference type="GO" id="GO:0060271">
    <property type="term" value="P:cilium assembly"/>
    <property type="evidence" value="ECO:0007669"/>
    <property type="project" value="TreeGrafter"/>
</dbReference>
<organism evidence="5 6">
    <name type="scientific">Plectus sambesii</name>
    <dbReference type="NCBI Taxonomy" id="2011161"/>
    <lineage>
        <taxon>Eukaryota</taxon>
        <taxon>Metazoa</taxon>
        <taxon>Ecdysozoa</taxon>
        <taxon>Nematoda</taxon>
        <taxon>Chromadorea</taxon>
        <taxon>Plectida</taxon>
        <taxon>Plectina</taxon>
        <taxon>Plectoidea</taxon>
        <taxon>Plectidae</taxon>
        <taxon>Plectus</taxon>
    </lineage>
</organism>
<feature type="chain" id="PRO_5037493527" evidence="3">
    <location>
        <begin position="20"/>
        <end position="435"/>
    </location>
</feature>
<evidence type="ECO:0000256" key="3">
    <source>
        <dbReference type="SAM" id="SignalP"/>
    </source>
</evidence>
<dbReference type="InterPro" id="IPR036249">
    <property type="entry name" value="Thioredoxin-like_sf"/>
</dbReference>
<dbReference type="GO" id="GO:0005929">
    <property type="term" value="C:cilium"/>
    <property type="evidence" value="ECO:0007669"/>
    <property type="project" value="TreeGrafter"/>
</dbReference>
<feature type="region of interest" description="Disordered" evidence="1">
    <location>
        <begin position="28"/>
        <end position="61"/>
    </location>
</feature>
<feature type="region of interest" description="Disordered" evidence="1">
    <location>
        <begin position="140"/>
        <end position="161"/>
    </location>
</feature>
<dbReference type="PANTHER" id="PTHR14684">
    <property type="entry name" value="THIOREDOXIN DOMAIN-CONTAINING PROTEIN 15"/>
    <property type="match status" value="1"/>
</dbReference>
<keyword evidence="2" id="KW-1133">Transmembrane helix</keyword>
<protein>
    <submittedName>
        <fullName evidence="6">Thioredoxin domain-containing protein</fullName>
    </submittedName>
</protein>
<keyword evidence="2" id="KW-0812">Transmembrane</keyword>
<proteinExistence type="predicted"/>